<evidence type="ECO:0000259" key="8">
    <source>
        <dbReference type="PROSITE" id="PS50202"/>
    </source>
</evidence>
<dbReference type="GO" id="GO:0005789">
    <property type="term" value="C:endoplasmic reticulum membrane"/>
    <property type="evidence" value="ECO:0007669"/>
    <property type="project" value="InterPro"/>
</dbReference>
<dbReference type="SUPFAM" id="SSF49354">
    <property type="entry name" value="PapD-like"/>
    <property type="match status" value="1"/>
</dbReference>
<accession>A0A0D0BRG5</accession>
<dbReference type="Gene3D" id="2.60.40.10">
    <property type="entry name" value="Immunoglobulins"/>
    <property type="match status" value="1"/>
</dbReference>
<feature type="domain" description="MSP" evidence="8">
    <location>
        <begin position="2"/>
        <end position="114"/>
    </location>
</feature>
<dbReference type="AlphaFoldDB" id="A0A0D0BRG5"/>
<keyword evidence="4 7" id="KW-1133">Transmembrane helix</keyword>
<dbReference type="PANTHER" id="PTHR10809">
    <property type="entry name" value="VESICLE-ASSOCIATED MEMBRANE PROTEIN-ASSOCIATED PROTEIN"/>
    <property type="match status" value="1"/>
</dbReference>
<dbReference type="PANTHER" id="PTHR10809:SF6">
    <property type="entry name" value="AT11025P-RELATED"/>
    <property type="match status" value="1"/>
</dbReference>
<name>A0A0D0BRG5_9AGAM</name>
<evidence type="ECO:0000256" key="4">
    <source>
        <dbReference type="ARBA" id="ARBA00022989"/>
    </source>
</evidence>
<dbReference type="InterPro" id="IPR008962">
    <property type="entry name" value="PapD-like_sf"/>
</dbReference>
<protein>
    <recommendedName>
        <fullName evidence="8">MSP domain-containing protein</fullName>
    </recommendedName>
</protein>
<dbReference type="Pfam" id="PF00635">
    <property type="entry name" value="Motile_Sperm"/>
    <property type="match status" value="1"/>
</dbReference>
<feature type="transmembrane region" description="Helical" evidence="7">
    <location>
        <begin position="354"/>
        <end position="373"/>
    </location>
</feature>
<dbReference type="InterPro" id="IPR013783">
    <property type="entry name" value="Ig-like_fold"/>
</dbReference>
<dbReference type="HOGENOM" id="CLU_032848_1_0_1"/>
<evidence type="ECO:0000313" key="9">
    <source>
        <dbReference type="EMBL" id="KIK45633.1"/>
    </source>
</evidence>
<dbReference type="InterPro" id="IPR000535">
    <property type="entry name" value="MSP_dom"/>
</dbReference>
<dbReference type="FunCoup" id="A0A0D0BRG5">
    <property type="interactions" value="110"/>
</dbReference>
<dbReference type="PROSITE" id="PS50202">
    <property type="entry name" value="MSP"/>
    <property type="match status" value="1"/>
</dbReference>
<dbReference type="Proteomes" id="UP000054485">
    <property type="component" value="Unassembled WGS sequence"/>
</dbReference>
<evidence type="ECO:0000256" key="3">
    <source>
        <dbReference type="ARBA" id="ARBA00022692"/>
    </source>
</evidence>
<evidence type="ECO:0000256" key="5">
    <source>
        <dbReference type="ARBA" id="ARBA00023136"/>
    </source>
</evidence>
<evidence type="ECO:0000313" key="10">
    <source>
        <dbReference type="Proteomes" id="UP000054485"/>
    </source>
</evidence>
<evidence type="ECO:0000256" key="7">
    <source>
        <dbReference type="SAM" id="Phobius"/>
    </source>
</evidence>
<evidence type="ECO:0000256" key="1">
    <source>
        <dbReference type="ARBA" id="ARBA00004211"/>
    </source>
</evidence>
<keyword evidence="5 7" id="KW-0472">Membrane</keyword>
<dbReference type="GO" id="GO:0005886">
    <property type="term" value="C:plasma membrane"/>
    <property type="evidence" value="ECO:0007669"/>
    <property type="project" value="TreeGrafter"/>
</dbReference>
<dbReference type="EMBL" id="KN835170">
    <property type="protein sequence ID" value="KIK45633.1"/>
    <property type="molecule type" value="Genomic_DNA"/>
</dbReference>
<dbReference type="STRING" id="930992.A0A0D0BRG5"/>
<dbReference type="InParanoid" id="A0A0D0BRG5"/>
<evidence type="ECO:0000256" key="2">
    <source>
        <dbReference type="ARBA" id="ARBA00008932"/>
    </source>
</evidence>
<sequence>MSVHLIPNNALGFNRPFTQLVKQVLTITNKNAQPVAFKVKTTAPKLYCVRPNSGRIEPGESVDVSVMLQPMKDEPPLSSKCKDKFLIQSTLITPEKETRDLQDFVSPSLRISYSHLHIGLQWNAQAGTGDEWKVYQQKLRVVYLPPEGQTVEEEDEGHGETPMPPRAFAEHTGGPSHDMQNYATLKDPEPRPTPHMPEFSYDDAIQSAPLVQPQRSATPPAPEREVNSSQEAGSYREELDFQRSTSGGVGVVNVNVLSPSPPPSPPAARVPSINHELEAKYIAAQDEIQRLRDLLAAVPDPSSLAPESIAPTSIAPSDFRRRHTSALSDDGETYAGSDVGTMVEHDSVIHQEGVPLQVVVIIALGVFITTYLFF</sequence>
<dbReference type="GO" id="GO:0033149">
    <property type="term" value="F:FFAT motif binding"/>
    <property type="evidence" value="ECO:0007669"/>
    <property type="project" value="TreeGrafter"/>
</dbReference>
<dbReference type="GO" id="GO:0090158">
    <property type="term" value="P:endoplasmic reticulum membrane organization"/>
    <property type="evidence" value="ECO:0007669"/>
    <property type="project" value="TreeGrafter"/>
</dbReference>
<proteinExistence type="inferred from homology"/>
<keyword evidence="10" id="KW-1185">Reference proteome</keyword>
<dbReference type="InterPro" id="IPR016763">
    <property type="entry name" value="VAP"/>
</dbReference>
<reference evidence="9 10" key="1">
    <citation type="submission" date="2014-04" db="EMBL/GenBank/DDBJ databases">
        <authorList>
            <consortium name="DOE Joint Genome Institute"/>
            <person name="Kuo A."/>
            <person name="Ruytinx J."/>
            <person name="Rineau F."/>
            <person name="Colpaert J."/>
            <person name="Kohler A."/>
            <person name="Nagy L.G."/>
            <person name="Floudas D."/>
            <person name="Copeland A."/>
            <person name="Barry K.W."/>
            <person name="Cichocki N."/>
            <person name="Veneault-Fourrey C."/>
            <person name="LaButti K."/>
            <person name="Lindquist E.A."/>
            <person name="Lipzen A."/>
            <person name="Lundell T."/>
            <person name="Morin E."/>
            <person name="Murat C."/>
            <person name="Sun H."/>
            <person name="Tunlid A."/>
            <person name="Henrissat B."/>
            <person name="Grigoriev I.V."/>
            <person name="Hibbett D.S."/>
            <person name="Martin F."/>
            <person name="Nordberg H.P."/>
            <person name="Cantor M.N."/>
            <person name="Hua S.X."/>
        </authorList>
    </citation>
    <scope>NUCLEOTIDE SEQUENCE [LARGE SCALE GENOMIC DNA]</scope>
    <source>
        <strain evidence="9 10">UH-Slu-Lm8-n1</strain>
    </source>
</reference>
<organism evidence="9 10">
    <name type="scientific">Suillus luteus UH-Slu-Lm8-n1</name>
    <dbReference type="NCBI Taxonomy" id="930992"/>
    <lineage>
        <taxon>Eukaryota</taxon>
        <taxon>Fungi</taxon>
        <taxon>Dikarya</taxon>
        <taxon>Basidiomycota</taxon>
        <taxon>Agaricomycotina</taxon>
        <taxon>Agaricomycetes</taxon>
        <taxon>Agaricomycetidae</taxon>
        <taxon>Boletales</taxon>
        <taxon>Suillineae</taxon>
        <taxon>Suillaceae</taxon>
        <taxon>Suillus</taxon>
    </lineage>
</organism>
<keyword evidence="3 7" id="KW-0812">Transmembrane</keyword>
<dbReference type="OrthoDB" id="264603at2759"/>
<reference evidence="10" key="2">
    <citation type="submission" date="2015-01" db="EMBL/GenBank/DDBJ databases">
        <title>Evolutionary Origins and Diversification of the Mycorrhizal Mutualists.</title>
        <authorList>
            <consortium name="DOE Joint Genome Institute"/>
            <consortium name="Mycorrhizal Genomics Consortium"/>
            <person name="Kohler A."/>
            <person name="Kuo A."/>
            <person name="Nagy L.G."/>
            <person name="Floudas D."/>
            <person name="Copeland A."/>
            <person name="Barry K.W."/>
            <person name="Cichocki N."/>
            <person name="Veneault-Fourrey C."/>
            <person name="LaButti K."/>
            <person name="Lindquist E.A."/>
            <person name="Lipzen A."/>
            <person name="Lundell T."/>
            <person name="Morin E."/>
            <person name="Murat C."/>
            <person name="Riley R."/>
            <person name="Ohm R."/>
            <person name="Sun H."/>
            <person name="Tunlid A."/>
            <person name="Henrissat B."/>
            <person name="Grigoriev I.V."/>
            <person name="Hibbett D.S."/>
            <person name="Martin F."/>
        </authorList>
    </citation>
    <scope>NUCLEOTIDE SEQUENCE [LARGE SCALE GENOMIC DNA]</scope>
    <source>
        <strain evidence="10">UH-Slu-Lm8-n1</strain>
    </source>
</reference>
<comment type="subcellular location">
    <subcellularLocation>
        <location evidence="1">Membrane</location>
        <topology evidence="1">Single-pass type IV membrane protein</topology>
    </subcellularLocation>
</comment>
<dbReference type="GO" id="GO:0061817">
    <property type="term" value="P:endoplasmic reticulum-plasma membrane tethering"/>
    <property type="evidence" value="ECO:0007669"/>
    <property type="project" value="TreeGrafter"/>
</dbReference>
<comment type="similarity">
    <text evidence="2">Belongs to the VAMP-associated protein (VAP) (TC 9.B.17) family.</text>
</comment>
<evidence type="ECO:0000256" key="6">
    <source>
        <dbReference type="SAM" id="MobiDB-lite"/>
    </source>
</evidence>
<gene>
    <name evidence="9" type="ORF">CY34DRAFT_509357</name>
</gene>
<feature type="region of interest" description="Disordered" evidence="6">
    <location>
        <begin position="147"/>
        <end position="200"/>
    </location>
</feature>
<feature type="region of interest" description="Disordered" evidence="6">
    <location>
        <begin position="212"/>
        <end position="243"/>
    </location>
</feature>